<sequence>MKQSRTRLFASSWSFISSILFARDLALERKTLGSDGRCGRFLSWTRTPARHPRFCFLSLCRLLLLPTGMSTHGEPRVQANSGVHNPQDVVHSTRSMSLSPDCCHC</sequence>
<evidence type="ECO:0000313" key="1">
    <source>
        <dbReference type="EMBL" id="MEQ2290961.1"/>
    </source>
</evidence>
<name>A0ABV0YB54_9TELE</name>
<reference evidence="1 2" key="1">
    <citation type="submission" date="2021-06" db="EMBL/GenBank/DDBJ databases">
        <authorList>
            <person name="Palmer J.M."/>
        </authorList>
    </citation>
    <scope>NUCLEOTIDE SEQUENCE [LARGE SCALE GENOMIC DNA]</scope>
    <source>
        <strain evidence="1 2">AS_MEX2019</strain>
        <tissue evidence="1">Muscle</tissue>
    </source>
</reference>
<protein>
    <recommendedName>
        <fullName evidence="3">Secreted protein</fullName>
    </recommendedName>
</protein>
<proteinExistence type="predicted"/>
<comment type="caution">
    <text evidence="1">The sequence shown here is derived from an EMBL/GenBank/DDBJ whole genome shotgun (WGS) entry which is preliminary data.</text>
</comment>
<keyword evidence="2" id="KW-1185">Reference proteome</keyword>
<evidence type="ECO:0000313" key="2">
    <source>
        <dbReference type="Proteomes" id="UP001469553"/>
    </source>
</evidence>
<evidence type="ECO:0008006" key="3">
    <source>
        <dbReference type="Google" id="ProtNLM"/>
    </source>
</evidence>
<organism evidence="1 2">
    <name type="scientific">Ameca splendens</name>
    <dbReference type="NCBI Taxonomy" id="208324"/>
    <lineage>
        <taxon>Eukaryota</taxon>
        <taxon>Metazoa</taxon>
        <taxon>Chordata</taxon>
        <taxon>Craniata</taxon>
        <taxon>Vertebrata</taxon>
        <taxon>Euteleostomi</taxon>
        <taxon>Actinopterygii</taxon>
        <taxon>Neopterygii</taxon>
        <taxon>Teleostei</taxon>
        <taxon>Neoteleostei</taxon>
        <taxon>Acanthomorphata</taxon>
        <taxon>Ovalentaria</taxon>
        <taxon>Atherinomorphae</taxon>
        <taxon>Cyprinodontiformes</taxon>
        <taxon>Goodeidae</taxon>
        <taxon>Ameca</taxon>
    </lineage>
</organism>
<accession>A0ABV0YB54</accession>
<dbReference type="EMBL" id="JAHRIP010028665">
    <property type="protein sequence ID" value="MEQ2290961.1"/>
    <property type="molecule type" value="Genomic_DNA"/>
</dbReference>
<dbReference type="Proteomes" id="UP001469553">
    <property type="component" value="Unassembled WGS sequence"/>
</dbReference>
<gene>
    <name evidence="1" type="ORF">AMECASPLE_008463</name>
</gene>